<keyword evidence="2" id="KW-0813">Transport</keyword>
<feature type="transmembrane region" description="Helical" evidence="8">
    <location>
        <begin position="158"/>
        <end position="191"/>
    </location>
</feature>
<dbReference type="InterPro" id="IPR020846">
    <property type="entry name" value="MFS_dom"/>
</dbReference>
<dbReference type="GO" id="GO:0005886">
    <property type="term" value="C:plasma membrane"/>
    <property type="evidence" value="ECO:0007669"/>
    <property type="project" value="UniProtKB-SubCell"/>
</dbReference>
<protein>
    <submittedName>
        <fullName evidence="10">MFS transporter</fullName>
    </submittedName>
</protein>
<feature type="transmembrane region" description="Helical" evidence="8">
    <location>
        <begin position="227"/>
        <end position="245"/>
    </location>
</feature>
<evidence type="ECO:0000313" key="10">
    <source>
        <dbReference type="EMBL" id="MCX8998017.1"/>
    </source>
</evidence>
<keyword evidence="6 8" id="KW-0472">Membrane</keyword>
<dbReference type="Proteomes" id="UP001208771">
    <property type="component" value="Unassembled WGS sequence"/>
</dbReference>
<gene>
    <name evidence="10" type="ORF">NOF55_12980</name>
</gene>
<dbReference type="Pfam" id="PF05977">
    <property type="entry name" value="MFS_3"/>
    <property type="match status" value="1"/>
</dbReference>
<dbReference type="Gene3D" id="1.20.1250.20">
    <property type="entry name" value="MFS general substrate transporter like domains"/>
    <property type="match status" value="1"/>
</dbReference>
<name>A0AAE3SVB2_9HYPH</name>
<feature type="transmembrane region" description="Helical" evidence="8">
    <location>
        <begin position="257"/>
        <end position="277"/>
    </location>
</feature>
<feature type="transmembrane region" description="Helical" evidence="8">
    <location>
        <begin position="20"/>
        <end position="44"/>
    </location>
</feature>
<evidence type="ECO:0000256" key="6">
    <source>
        <dbReference type="ARBA" id="ARBA00023136"/>
    </source>
</evidence>
<proteinExistence type="predicted"/>
<dbReference type="InterPro" id="IPR036259">
    <property type="entry name" value="MFS_trans_sf"/>
</dbReference>
<evidence type="ECO:0000256" key="5">
    <source>
        <dbReference type="ARBA" id="ARBA00022989"/>
    </source>
</evidence>
<sequence>MPQRRSTLALFHHPVFRTLWLATLVSNLGGLIQGVGAGWLMATISPSQDMVALVQASTTLPVMIFSLASGALADNFDRRRIMLAAQLFMLAVSVLLAFLAFAGHITPWLLLTFTFLIGCGTALHNPSWQASVGDIVPREDVAAAISLNSMSFNLMRSIGPAIGGGIVATAGAAAAFAFNAFSYVALIGALVSWKPEPRPRGLPREHFGSAVMAGVRYVSMSPNLIKVMIRGFLFGAFAISVLALLPVITRDIIGGGAFVYGVLLGCFGFGAIFGALGNARIREIFANETIVRFSFAGFAACIGVLAVSRSILLDCLVLLPAGACWVMALSLFNVTVQLSTPRWVVGRALAIYQTATFGGMALGSWIWGLISEGYGPETALVIASMAMIGGVLIGIRQPLPPFNDLNLDPLNRFSEPELSLDLRSRSGPIMIMVDYQIDHKDIPAFLAAMSDRRRIRLRDGAQQWALLRDLENPNIWTETYHVPTWVEYIRHNQRRTQADADVAERLLALHRGTEKPRVHRMIERQTVPLKDDTPLKQQHPHHHHPEIP</sequence>
<reference evidence="10" key="1">
    <citation type="submission" date="2022-07" db="EMBL/GenBank/DDBJ databases">
        <title>Ectorhizobium quercum gen.nov., sp. nov.</title>
        <authorList>
            <person name="Ma T."/>
            <person name="Li Y."/>
        </authorList>
    </citation>
    <scope>NUCLEOTIDE SEQUENCE</scope>
    <source>
        <strain evidence="10">BDR2-2</strain>
    </source>
</reference>
<feature type="transmembrane region" description="Helical" evidence="8">
    <location>
        <begin position="50"/>
        <end position="73"/>
    </location>
</feature>
<dbReference type="SUPFAM" id="SSF103473">
    <property type="entry name" value="MFS general substrate transporter"/>
    <property type="match status" value="1"/>
</dbReference>
<feature type="transmembrane region" description="Helical" evidence="8">
    <location>
        <begin position="85"/>
        <end position="105"/>
    </location>
</feature>
<accession>A0AAE3SVB2</accession>
<evidence type="ECO:0000256" key="3">
    <source>
        <dbReference type="ARBA" id="ARBA00022475"/>
    </source>
</evidence>
<dbReference type="EMBL" id="JANFPI010000004">
    <property type="protein sequence ID" value="MCX8998017.1"/>
    <property type="molecule type" value="Genomic_DNA"/>
</dbReference>
<feature type="compositionally biased region" description="Basic residues" evidence="7">
    <location>
        <begin position="538"/>
        <end position="548"/>
    </location>
</feature>
<dbReference type="PANTHER" id="PTHR23513">
    <property type="entry name" value="INTEGRAL MEMBRANE EFFLUX PROTEIN-RELATED"/>
    <property type="match status" value="1"/>
</dbReference>
<evidence type="ECO:0000259" key="9">
    <source>
        <dbReference type="PROSITE" id="PS50850"/>
    </source>
</evidence>
<evidence type="ECO:0000256" key="1">
    <source>
        <dbReference type="ARBA" id="ARBA00004651"/>
    </source>
</evidence>
<keyword evidence="5 8" id="KW-1133">Transmembrane helix</keyword>
<dbReference type="PROSITE" id="PS50850">
    <property type="entry name" value="MFS"/>
    <property type="match status" value="1"/>
</dbReference>
<organism evidence="10 11">
    <name type="scientific">Ectorhizobium quercum</name>
    <dbReference type="NCBI Taxonomy" id="2965071"/>
    <lineage>
        <taxon>Bacteria</taxon>
        <taxon>Pseudomonadati</taxon>
        <taxon>Pseudomonadota</taxon>
        <taxon>Alphaproteobacteria</taxon>
        <taxon>Hyphomicrobiales</taxon>
        <taxon>Rhizobiaceae</taxon>
        <taxon>Ectorhizobium</taxon>
    </lineage>
</organism>
<evidence type="ECO:0000256" key="7">
    <source>
        <dbReference type="SAM" id="MobiDB-lite"/>
    </source>
</evidence>
<feature type="compositionally biased region" description="Basic and acidic residues" evidence="7">
    <location>
        <begin position="517"/>
        <end position="534"/>
    </location>
</feature>
<dbReference type="GO" id="GO:0022857">
    <property type="term" value="F:transmembrane transporter activity"/>
    <property type="evidence" value="ECO:0007669"/>
    <property type="project" value="InterPro"/>
</dbReference>
<evidence type="ECO:0000256" key="8">
    <source>
        <dbReference type="SAM" id="Phobius"/>
    </source>
</evidence>
<dbReference type="PANTHER" id="PTHR23513:SF11">
    <property type="entry name" value="STAPHYLOFERRIN A TRANSPORTER"/>
    <property type="match status" value="1"/>
</dbReference>
<feature type="transmembrane region" description="Helical" evidence="8">
    <location>
        <begin position="289"/>
        <end position="311"/>
    </location>
</feature>
<keyword evidence="11" id="KW-1185">Reference proteome</keyword>
<dbReference type="CDD" id="cd06173">
    <property type="entry name" value="MFS_MefA_like"/>
    <property type="match status" value="1"/>
</dbReference>
<keyword evidence="3" id="KW-1003">Cell membrane</keyword>
<feature type="transmembrane region" description="Helical" evidence="8">
    <location>
        <begin position="379"/>
        <end position="395"/>
    </location>
</feature>
<dbReference type="AlphaFoldDB" id="A0AAE3SVB2"/>
<keyword evidence="4 8" id="KW-0812">Transmembrane</keyword>
<evidence type="ECO:0000256" key="2">
    <source>
        <dbReference type="ARBA" id="ARBA00022448"/>
    </source>
</evidence>
<dbReference type="RefSeq" id="WP_306411806.1">
    <property type="nucleotide sequence ID" value="NZ_JANFPI010000004.1"/>
</dbReference>
<feature type="region of interest" description="Disordered" evidence="7">
    <location>
        <begin position="517"/>
        <end position="548"/>
    </location>
</feature>
<feature type="domain" description="Major facilitator superfamily (MFS) profile" evidence="9">
    <location>
        <begin position="15"/>
        <end position="401"/>
    </location>
</feature>
<evidence type="ECO:0000256" key="4">
    <source>
        <dbReference type="ARBA" id="ARBA00022692"/>
    </source>
</evidence>
<comment type="caution">
    <text evidence="10">The sequence shown here is derived from an EMBL/GenBank/DDBJ whole genome shotgun (WGS) entry which is preliminary data.</text>
</comment>
<feature type="transmembrane region" description="Helical" evidence="8">
    <location>
        <begin position="348"/>
        <end position="367"/>
    </location>
</feature>
<dbReference type="InterPro" id="IPR010290">
    <property type="entry name" value="TM_effector"/>
</dbReference>
<evidence type="ECO:0000313" key="11">
    <source>
        <dbReference type="Proteomes" id="UP001208771"/>
    </source>
</evidence>
<feature type="transmembrane region" description="Helical" evidence="8">
    <location>
        <begin position="317"/>
        <end position="336"/>
    </location>
</feature>
<comment type="subcellular location">
    <subcellularLocation>
        <location evidence="1">Cell membrane</location>
        <topology evidence="1">Multi-pass membrane protein</topology>
    </subcellularLocation>
</comment>